<dbReference type="PRINTS" id="PR00420">
    <property type="entry name" value="RNGMNOXGNASE"/>
</dbReference>
<dbReference type="PANTHER" id="PTHR13789">
    <property type="entry name" value="MONOOXYGENASE"/>
    <property type="match status" value="1"/>
</dbReference>
<evidence type="ECO:0000313" key="8">
    <source>
        <dbReference type="Proteomes" id="UP001211907"/>
    </source>
</evidence>
<name>A0AAD5XK19_9FUNG</name>
<evidence type="ECO:0000256" key="5">
    <source>
        <dbReference type="ARBA" id="ARBA00023033"/>
    </source>
</evidence>
<organism evidence="7 8">
    <name type="scientific">Physocladia obscura</name>
    <dbReference type="NCBI Taxonomy" id="109957"/>
    <lineage>
        <taxon>Eukaryota</taxon>
        <taxon>Fungi</taxon>
        <taxon>Fungi incertae sedis</taxon>
        <taxon>Chytridiomycota</taxon>
        <taxon>Chytridiomycota incertae sedis</taxon>
        <taxon>Chytridiomycetes</taxon>
        <taxon>Chytridiales</taxon>
        <taxon>Chytriomycetaceae</taxon>
        <taxon>Physocladia</taxon>
    </lineage>
</organism>
<dbReference type="EMBL" id="JADGJH010000351">
    <property type="protein sequence ID" value="KAJ3130808.1"/>
    <property type="molecule type" value="Genomic_DNA"/>
</dbReference>
<keyword evidence="2" id="KW-0285">Flavoprotein</keyword>
<feature type="domain" description="FAD-binding" evidence="6">
    <location>
        <begin position="4"/>
        <end position="354"/>
    </location>
</feature>
<evidence type="ECO:0000256" key="2">
    <source>
        <dbReference type="ARBA" id="ARBA00022630"/>
    </source>
</evidence>
<dbReference type="InterPro" id="IPR002938">
    <property type="entry name" value="FAD-bd"/>
</dbReference>
<dbReference type="GO" id="GO:0004497">
    <property type="term" value="F:monooxygenase activity"/>
    <property type="evidence" value="ECO:0007669"/>
    <property type="project" value="UniProtKB-KW"/>
</dbReference>
<sequence>MGLKIIIVGAGNAGPVLALYLKKAGHEPIICDIFDPSSSTTTEHFLNDKENSAPPLFFGDVGGAVAIQPNGQRILKDLGLLDKVLETRCKPLTEAVFSGIDGRKSVILPNTSVGDDYAAILVMRMQLQWIVGKACSELGIKFLGNKKLVSIDQTTDPDSATAIFSDGSTETGDVIVGADGVHSATRVSTFGTEFRSIFANRIDHIGVCDLGSDTVSSLDHQLAFYNDRANNRIITSLRTSDTNGVWHISELELAVPESPAVAADVFNNWRPVSDLPKESSRLADLVKQWGAPPKIVAQVRHARRITAVPIYTVPHLPAFHRGRVVLIGDAAHAMIPRLGQGVNMALEDAGVLGTLFERLGDDWKTCFELFDRVRVGRTQKLADENRIVAEIDGAKHTKTIVRGITYVAKYFGFFDEVADYDFKSEVEKYLVEQ</sequence>
<dbReference type="InterPro" id="IPR050493">
    <property type="entry name" value="FAD-dep_Monooxygenase_BioMet"/>
</dbReference>
<keyword evidence="3" id="KW-0274">FAD</keyword>
<dbReference type="AlphaFoldDB" id="A0AAD5XK19"/>
<dbReference type="Pfam" id="PF01494">
    <property type="entry name" value="FAD_binding_3"/>
    <property type="match status" value="1"/>
</dbReference>
<keyword evidence="5" id="KW-0503">Monooxygenase</keyword>
<accession>A0AAD5XK19</accession>
<evidence type="ECO:0000259" key="6">
    <source>
        <dbReference type="Pfam" id="PF01494"/>
    </source>
</evidence>
<comment type="similarity">
    <text evidence="1">Belongs to the paxM FAD-dependent monooxygenase family.</text>
</comment>
<dbReference type="Gene3D" id="3.50.50.60">
    <property type="entry name" value="FAD/NAD(P)-binding domain"/>
    <property type="match status" value="1"/>
</dbReference>
<evidence type="ECO:0000256" key="1">
    <source>
        <dbReference type="ARBA" id="ARBA00007992"/>
    </source>
</evidence>
<keyword evidence="8" id="KW-1185">Reference proteome</keyword>
<gene>
    <name evidence="7" type="ORF">HK100_007446</name>
</gene>
<proteinExistence type="inferred from homology"/>
<reference evidence="7" key="1">
    <citation type="submission" date="2020-05" db="EMBL/GenBank/DDBJ databases">
        <title>Phylogenomic resolution of chytrid fungi.</title>
        <authorList>
            <person name="Stajich J.E."/>
            <person name="Amses K."/>
            <person name="Simmons R."/>
            <person name="Seto K."/>
            <person name="Myers J."/>
            <person name="Bonds A."/>
            <person name="Quandt C.A."/>
            <person name="Barry K."/>
            <person name="Liu P."/>
            <person name="Grigoriev I."/>
            <person name="Longcore J.E."/>
            <person name="James T.Y."/>
        </authorList>
    </citation>
    <scope>NUCLEOTIDE SEQUENCE</scope>
    <source>
        <strain evidence="7">JEL0513</strain>
    </source>
</reference>
<comment type="caution">
    <text evidence="7">The sequence shown here is derived from an EMBL/GenBank/DDBJ whole genome shotgun (WGS) entry which is preliminary data.</text>
</comment>
<evidence type="ECO:0000256" key="3">
    <source>
        <dbReference type="ARBA" id="ARBA00022827"/>
    </source>
</evidence>
<keyword evidence="4" id="KW-0560">Oxidoreductase</keyword>
<dbReference type="Proteomes" id="UP001211907">
    <property type="component" value="Unassembled WGS sequence"/>
</dbReference>
<protein>
    <recommendedName>
        <fullName evidence="6">FAD-binding domain-containing protein</fullName>
    </recommendedName>
</protein>
<dbReference type="InterPro" id="IPR036188">
    <property type="entry name" value="FAD/NAD-bd_sf"/>
</dbReference>
<dbReference type="GO" id="GO:0071949">
    <property type="term" value="F:FAD binding"/>
    <property type="evidence" value="ECO:0007669"/>
    <property type="project" value="InterPro"/>
</dbReference>
<evidence type="ECO:0000256" key="4">
    <source>
        <dbReference type="ARBA" id="ARBA00023002"/>
    </source>
</evidence>
<dbReference type="PANTHER" id="PTHR13789:SF309">
    <property type="entry name" value="PUTATIVE (AFU_ORTHOLOGUE AFUA_6G14510)-RELATED"/>
    <property type="match status" value="1"/>
</dbReference>
<evidence type="ECO:0000313" key="7">
    <source>
        <dbReference type="EMBL" id="KAJ3130808.1"/>
    </source>
</evidence>
<dbReference type="SUPFAM" id="SSF51905">
    <property type="entry name" value="FAD/NAD(P)-binding domain"/>
    <property type="match status" value="1"/>
</dbReference>